<dbReference type="OrthoDB" id="10583442at2759"/>
<sequence length="131" mass="14100">CNGGTAQAVNIKLNTPIPLTWVRLVFREPGLLDQVQLTYEDSNGAGPSPCDPERRARVDPRTVDIMCPTETPVAAVSVGGAGVAALCSLDISAGTCTASKHSVGLWRQTFKHSVGLWRQTFKHSVGLWRQT</sequence>
<comment type="caution">
    <text evidence="1">The sequence shown here is derived from an EMBL/GenBank/DDBJ whole genome shotgun (WGS) entry which is preliminary data.</text>
</comment>
<proteinExistence type="predicted"/>
<reference evidence="1 2" key="1">
    <citation type="submission" date="2019-01" db="EMBL/GenBank/DDBJ databases">
        <title>A draft genome assembly of the solar-powered sea slug Elysia chlorotica.</title>
        <authorList>
            <person name="Cai H."/>
            <person name="Li Q."/>
            <person name="Fang X."/>
            <person name="Li J."/>
            <person name="Curtis N.E."/>
            <person name="Altenburger A."/>
            <person name="Shibata T."/>
            <person name="Feng M."/>
            <person name="Maeda T."/>
            <person name="Schwartz J.A."/>
            <person name="Shigenobu S."/>
            <person name="Lundholm N."/>
            <person name="Nishiyama T."/>
            <person name="Yang H."/>
            <person name="Hasebe M."/>
            <person name="Li S."/>
            <person name="Pierce S.K."/>
            <person name="Wang J."/>
        </authorList>
    </citation>
    <scope>NUCLEOTIDE SEQUENCE [LARGE SCALE GENOMIC DNA]</scope>
    <source>
        <strain evidence="1">EC2010</strain>
        <tissue evidence="1">Whole organism of an adult</tissue>
    </source>
</reference>
<feature type="non-terminal residue" evidence="1">
    <location>
        <position position="131"/>
    </location>
</feature>
<feature type="non-terminal residue" evidence="1">
    <location>
        <position position="1"/>
    </location>
</feature>
<organism evidence="1 2">
    <name type="scientific">Elysia chlorotica</name>
    <name type="common">Eastern emerald elysia</name>
    <name type="synonym">Sea slug</name>
    <dbReference type="NCBI Taxonomy" id="188477"/>
    <lineage>
        <taxon>Eukaryota</taxon>
        <taxon>Metazoa</taxon>
        <taxon>Spiralia</taxon>
        <taxon>Lophotrochozoa</taxon>
        <taxon>Mollusca</taxon>
        <taxon>Gastropoda</taxon>
        <taxon>Heterobranchia</taxon>
        <taxon>Euthyneura</taxon>
        <taxon>Panpulmonata</taxon>
        <taxon>Sacoglossa</taxon>
        <taxon>Placobranchoidea</taxon>
        <taxon>Plakobranchidae</taxon>
        <taxon>Elysia</taxon>
    </lineage>
</organism>
<evidence type="ECO:0000313" key="1">
    <source>
        <dbReference type="EMBL" id="RUS84261.1"/>
    </source>
</evidence>
<evidence type="ECO:0000313" key="2">
    <source>
        <dbReference type="Proteomes" id="UP000271974"/>
    </source>
</evidence>
<dbReference type="EMBL" id="RQTK01000212">
    <property type="protein sequence ID" value="RUS84261.1"/>
    <property type="molecule type" value="Genomic_DNA"/>
</dbReference>
<gene>
    <name evidence="1" type="ORF">EGW08_008013</name>
</gene>
<dbReference type="AlphaFoldDB" id="A0A433TRU7"/>
<accession>A0A433TRU7</accession>
<protein>
    <submittedName>
        <fullName evidence="1">Uncharacterized protein</fullName>
    </submittedName>
</protein>
<name>A0A433TRU7_ELYCH</name>
<keyword evidence="2" id="KW-1185">Reference proteome</keyword>
<dbReference type="Proteomes" id="UP000271974">
    <property type="component" value="Unassembled WGS sequence"/>
</dbReference>